<comment type="caution">
    <text evidence="2">The sequence shown here is derived from an EMBL/GenBank/DDBJ whole genome shotgun (WGS) entry which is preliminary data.</text>
</comment>
<dbReference type="EMBL" id="NCBC01000793">
    <property type="protein sequence ID" value="OYV72830.1"/>
    <property type="molecule type" value="Genomic_DNA"/>
</dbReference>
<name>A0A257SK78_9PROT</name>
<dbReference type="Proteomes" id="UP000216779">
    <property type="component" value="Unassembled WGS sequence"/>
</dbReference>
<reference evidence="2 3" key="1">
    <citation type="submission" date="2017-03" db="EMBL/GenBank/DDBJ databases">
        <title>Lifting the veil on microbial sulfur biogeochemistry in mining wastewaters.</title>
        <authorList>
            <person name="Kantor R.S."/>
            <person name="Colenbrander Nelson T."/>
            <person name="Marshall S."/>
            <person name="Bennett D."/>
            <person name="Apte S."/>
            <person name="Camacho D."/>
            <person name="Thomas B.C."/>
            <person name="Warren L.A."/>
            <person name="Banfield J.F."/>
        </authorList>
    </citation>
    <scope>NUCLEOTIDE SEQUENCE [LARGE SCALE GENOMIC DNA]</scope>
    <source>
        <strain evidence="2">21-59-9</strain>
    </source>
</reference>
<evidence type="ECO:0000256" key="1">
    <source>
        <dbReference type="SAM" id="MobiDB-lite"/>
    </source>
</evidence>
<gene>
    <name evidence="2" type="ORF">B7Z70_14225</name>
</gene>
<proteinExistence type="predicted"/>
<protein>
    <submittedName>
        <fullName evidence="2">Uncharacterized protein</fullName>
    </submittedName>
</protein>
<feature type="region of interest" description="Disordered" evidence="1">
    <location>
        <begin position="1"/>
        <end position="38"/>
    </location>
</feature>
<sequence>MTAAPLGALGMSGRDGETAPSRTEKRHERRRDGNALATPNSAEALFTADYLDADKRSIANGITIEFKDTPLSKVVDDLRSYSNMNIVIDQKAVEDGYSATQLAMLKQVQAAEAVKAAADG</sequence>
<organism evidence="2 3">
    <name type="scientific">Acidithiobacillus ferrivorans</name>
    <dbReference type="NCBI Taxonomy" id="160808"/>
    <lineage>
        <taxon>Bacteria</taxon>
        <taxon>Pseudomonadati</taxon>
        <taxon>Pseudomonadota</taxon>
        <taxon>Acidithiobacillia</taxon>
        <taxon>Acidithiobacillales</taxon>
        <taxon>Acidithiobacillaceae</taxon>
        <taxon>Acidithiobacillus</taxon>
    </lineage>
</organism>
<evidence type="ECO:0000313" key="2">
    <source>
        <dbReference type="EMBL" id="OYV72830.1"/>
    </source>
</evidence>
<accession>A0A257SK78</accession>
<feature type="non-terminal residue" evidence="2">
    <location>
        <position position="120"/>
    </location>
</feature>
<dbReference type="AlphaFoldDB" id="A0A257SK78"/>
<feature type="compositionally biased region" description="Basic and acidic residues" evidence="1">
    <location>
        <begin position="14"/>
        <end position="33"/>
    </location>
</feature>
<evidence type="ECO:0000313" key="3">
    <source>
        <dbReference type="Proteomes" id="UP000216779"/>
    </source>
</evidence>